<dbReference type="AlphaFoldDB" id="A0A401VZB0"/>
<name>A0A401VZB0_STREY</name>
<accession>A0A401VZB0</accession>
<organism evidence="1 2">
    <name type="scientific">Streptomyces paromomycinus</name>
    <name type="common">Streptomyces rimosus subsp. paromomycinus</name>
    <dbReference type="NCBI Taxonomy" id="92743"/>
    <lineage>
        <taxon>Bacteria</taxon>
        <taxon>Bacillati</taxon>
        <taxon>Actinomycetota</taxon>
        <taxon>Actinomycetes</taxon>
        <taxon>Kitasatosporales</taxon>
        <taxon>Streptomycetaceae</taxon>
        <taxon>Streptomyces</taxon>
    </lineage>
</organism>
<sequence>MRRRVEGLQRSSASIALFMEYIPRTLHDWLTDQVQADEAAADRACRETGDRIRTAWPGGTSRPG</sequence>
<reference evidence="1 2" key="1">
    <citation type="submission" date="2018-11" db="EMBL/GenBank/DDBJ databases">
        <title>Whole genome sequence of Streptomyces paromomycinus NBRC 15454(T).</title>
        <authorList>
            <person name="Komaki H."/>
            <person name="Tamura T."/>
        </authorList>
    </citation>
    <scope>NUCLEOTIDE SEQUENCE [LARGE SCALE GENOMIC DNA]</scope>
    <source>
        <strain evidence="1 2">NBRC 15454</strain>
    </source>
</reference>
<gene>
    <name evidence="1" type="ORF">GKJPGBOP_02056</name>
</gene>
<evidence type="ECO:0000313" key="2">
    <source>
        <dbReference type="Proteomes" id="UP000286746"/>
    </source>
</evidence>
<evidence type="ECO:0000313" key="1">
    <source>
        <dbReference type="EMBL" id="GCD42396.1"/>
    </source>
</evidence>
<dbReference type="EMBL" id="BHZD01000001">
    <property type="protein sequence ID" value="GCD42396.1"/>
    <property type="molecule type" value="Genomic_DNA"/>
</dbReference>
<keyword evidence="2" id="KW-1185">Reference proteome</keyword>
<comment type="caution">
    <text evidence="1">The sequence shown here is derived from an EMBL/GenBank/DDBJ whole genome shotgun (WGS) entry which is preliminary data.</text>
</comment>
<proteinExistence type="predicted"/>
<dbReference type="Proteomes" id="UP000286746">
    <property type="component" value="Unassembled WGS sequence"/>
</dbReference>
<protein>
    <submittedName>
        <fullName evidence="1">Uncharacterized protein</fullName>
    </submittedName>
</protein>